<feature type="non-terminal residue" evidence="1">
    <location>
        <position position="69"/>
    </location>
</feature>
<accession>A0A5J4W342</accession>
<name>A0A5J4W342_9EUKA</name>
<proteinExistence type="predicted"/>
<gene>
    <name evidence="1" type="ORF">EZS28_015531</name>
</gene>
<dbReference type="EMBL" id="SNRW01003779">
    <property type="protein sequence ID" value="KAA6388939.1"/>
    <property type="molecule type" value="Genomic_DNA"/>
</dbReference>
<sequence>MDSEYSPSLNSEYQCSILGSLLPDNDTFSFIPEPANFSSPFMPDSTYYELVSSFQTQDPDISQVDVCRS</sequence>
<organism evidence="1 2">
    <name type="scientific">Streblomastix strix</name>
    <dbReference type="NCBI Taxonomy" id="222440"/>
    <lineage>
        <taxon>Eukaryota</taxon>
        <taxon>Metamonada</taxon>
        <taxon>Preaxostyla</taxon>
        <taxon>Oxymonadida</taxon>
        <taxon>Streblomastigidae</taxon>
        <taxon>Streblomastix</taxon>
    </lineage>
</organism>
<evidence type="ECO:0000313" key="1">
    <source>
        <dbReference type="EMBL" id="KAA6388939.1"/>
    </source>
</evidence>
<reference evidence="1 2" key="1">
    <citation type="submission" date="2019-03" db="EMBL/GenBank/DDBJ databases">
        <title>Single cell metagenomics reveals metabolic interactions within the superorganism composed of flagellate Streblomastix strix and complex community of Bacteroidetes bacteria on its surface.</title>
        <authorList>
            <person name="Treitli S.C."/>
            <person name="Kolisko M."/>
            <person name="Husnik F."/>
            <person name="Keeling P."/>
            <person name="Hampl V."/>
        </authorList>
    </citation>
    <scope>NUCLEOTIDE SEQUENCE [LARGE SCALE GENOMIC DNA]</scope>
    <source>
        <strain evidence="1">ST1C</strain>
    </source>
</reference>
<dbReference type="Proteomes" id="UP000324800">
    <property type="component" value="Unassembled WGS sequence"/>
</dbReference>
<protein>
    <submittedName>
        <fullName evidence="1">Uncharacterized protein</fullName>
    </submittedName>
</protein>
<comment type="caution">
    <text evidence="1">The sequence shown here is derived from an EMBL/GenBank/DDBJ whole genome shotgun (WGS) entry which is preliminary data.</text>
</comment>
<dbReference type="AlphaFoldDB" id="A0A5J4W342"/>
<evidence type="ECO:0000313" key="2">
    <source>
        <dbReference type="Proteomes" id="UP000324800"/>
    </source>
</evidence>